<protein>
    <submittedName>
        <fullName evidence="1">Uncharacterized protein</fullName>
    </submittedName>
</protein>
<reference evidence="1 2" key="1">
    <citation type="journal article" date="2022" name="Hortic Res">
        <title>A haplotype resolved chromosomal level avocado genome allows analysis of novel avocado genes.</title>
        <authorList>
            <person name="Nath O."/>
            <person name="Fletcher S.J."/>
            <person name="Hayward A."/>
            <person name="Shaw L.M."/>
            <person name="Masouleh A.K."/>
            <person name="Furtado A."/>
            <person name="Henry R.J."/>
            <person name="Mitter N."/>
        </authorList>
    </citation>
    <scope>NUCLEOTIDE SEQUENCE [LARGE SCALE GENOMIC DNA]</scope>
    <source>
        <strain evidence="2">cv. Hass</strain>
    </source>
</reference>
<gene>
    <name evidence="1" type="ORF">MRB53_002398</name>
</gene>
<keyword evidence="2" id="KW-1185">Reference proteome</keyword>
<dbReference type="Proteomes" id="UP001234297">
    <property type="component" value="Chromosome 1"/>
</dbReference>
<proteinExistence type="predicted"/>
<dbReference type="EMBL" id="CM056809">
    <property type="protein sequence ID" value="KAJ8649375.1"/>
    <property type="molecule type" value="Genomic_DNA"/>
</dbReference>
<organism evidence="1 2">
    <name type="scientific">Persea americana</name>
    <name type="common">Avocado</name>
    <dbReference type="NCBI Taxonomy" id="3435"/>
    <lineage>
        <taxon>Eukaryota</taxon>
        <taxon>Viridiplantae</taxon>
        <taxon>Streptophyta</taxon>
        <taxon>Embryophyta</taxon>
        <taxon>Tracheophyta</taxon>
        <taxon>Spermatophyta</taxon>
        <taxon>Magnoliopsida</taxon>
        <taxon>Magnoliidae</taxon>
        <taxon>Laurales</taxon>
        <taxon>Lauraceae</taxon>
        <taxon>Persea</taxon>
    </lineage>
</organism>
<accession>A0ACC2MUE1</accession>
<evidence type="ECO:0000313" key="2">
    <source>
        <dbReference type="Proteomes" id="UP001234297"/>
    </source>
</evidence>
<evidence type="ECO:0000313" key="1">
    <source>
        <dbReference type="EMBL" id="KAJ8649375.1"/>
    </source>
</evidence>
<comment type="caution">
    <text evidence="1">The sequence shown here is derived from an EMBL/GenBank/DDBJ whole genome shotgun (WGS) entry which is preliminary data.</text>
</comment>
<name>A0ACC2MUE1_PERAE</name>
<sequence>MALLQNAISEDYRDKETFNLGLVFKVKRLRVNLQSAKTEAQSRKLDHIDDKSNKDAWSAQPWQASKFAHWFLEEEKKPIDDISSSKNRLTVINCQ</sequence>